<sequence length="78" mass="8639">MGADKIAENEDDIQLRNHLFVAMSRSKGWVHLSGVGLTGTSFGDEVAEVIWQGMTIHFYPSQPKRLLDDIEPEGGLLL</sequence>
<protein>
    <recommendedName>
        <fullName evidence="2">UvrD-like helicase C-terminal domain-containing protein</fullName>
    </recommendedName>
</protein>
<dbReference type="RefSeq" id="WP_339098104.1">
    <property type="nucleotide sequence ID" value="NZ_CP149784.1"/>
</dbReference>
<evidence type="ECO:0000313" key="1">
    <source>
        <dbReference type="EMBL" id="WYF46630.1"/>
    </source>
</evidence>
<reference evidence="1" key="1">
    <citation type="submission" date="2024-03" db="EMBL/GenBank/DDBJ databases">
        <title>Deinococcus weizhi sp. nov., isolated from human skin.</title>
        <authorList>
            <person name="Wei Z."/>
            <person name="Tian F."/>
            <person name="Yang C."/>
            <person name="Xin L.T."/>
            <person name="Wen Z.J."/>
            <person name="Lan K.C."/>
            <person name="Yu L."/>
            <person name="Zhe W."/>
            <person name="Dan F.D."/>
            <person name="Jun W."/>
            <person name="Rui Z."/>
            <person name="Yong X.J."/>
            <person name="Ting Y."/>
            <person name="Wei X."/>
            <person name="Xu Z.G."/>
            <person name="Xin Z."/>
            <person name="Dong F.G."/>
            <person name="Ni X.M."/>
            <person name="Zheng M.G."/>
            <person name="Chun Y."/>
            <person name="Qian W.X."/>
        </authorList>
    </citation>
    <scope>NUCLEOTIDE SEQUENCE</scope>
    <source>
        <strain evidence="1">VB142</strain>
        <plasmid evidence="1">p1</plasmid>
    </source>
</reference>
<keyword evidence="1" id="KW-0614">Plasmid</keyword>
<gene>
    <name evidence="1" type="ORF">WDJ50_18060</name>
</gene>
<geneLocation type="plasmid" evidence="1">
    <name>p1</name>
</geneLocation>
<accession>A0AAU6Q8K1</accession>
<proteinExistence type="predicted"/>
<dbReference type="EMBL" id="CP149784">
    <property type="protein sequence ID" value="WYF46630.1"/>
    <property type="molecule type" value="Genomic_DNA"/>
</dbReference>
<evidence type="ECO:0008006" key="2">
    <source>
        <dbReference type="Google" id="ProtNLM"/>
    </source>
</evidence>
<dbReference type="AlphaFoldDB" id="A0AAU6Q8K1"/>
<organism evidence="1">
    <name type="scientific">Deinococcus sp. VB142</name>
    <dbReference type="NCBI Taxonomy" id="3112952"/>
    <lineage>
        <taxon>Bacteria</taxon>
        <taxon>Thermotogati</taxon>
        <taxon>Deinococcota</taxon>
        <taxon>Deinococci</taxon>
        <taxon>Deinococcales</taxon>
        <taxon>Deinococcaceae</taxon>
        <taxon>Deinococcus</taxon>
    </lineage>
</organism>
<name>A0AAU6Q8K1_9DEIO</name>